<proteinExistence type="predicted"/>
<sequence>MYTDKNIVPQTGSKEVLESRGAEQVEVGVSASLSLDSGGDRISVLNLNTLAGGEPTQVGTPPLDNDLEMQIDSVLAMTGEPSDTQVYQSSGQTSVGAVGNDGACGEGNLSKSGSAFCESISDPLEKLKIVATKKKKKNVSGAQRLRKRRQKALALMEATKAGGPPTVEGVVQAGSSDPASTSTTAATGLTAEERRPFIIKKVTGAQQKKRQKLRLAAQINSEAGTPKSTPVKRRRDELTPNSDENPQHKRHRLCEVKPTYSAASNTVKMAVVHRDYPEMEVTEEQFRLIQTSIMDRIDGQCSVKPSFNGIRLERGAVMLYCNDDATAGWVSSVCPDMVPWQGALLKSVSAGELDRGVRAMFVAPEILKDQTSETILQKVEGQNDGLNTSKWRVLRTEEVPRGKRVVVRMDQDSWSAIKARSFINLGFGKVVVTSLEKSDK</sequence>
<dbReference type="Pfam" id="PF16012">
    <property type="entry name" value="DUF4780"/>
    <property type="match status" value="1"/>
</dbReference>
<feature type="region of interest" description="Disordered" evidence="1">
    <location>
        <begin position="1"/>
        <end position="23"/>
    </location>
</feature>
<evidence type="ECO:0000256" key="1">
    <source>
        <dbReference type="SAM" id="MobiDB-lite"/>
    </source>
</evidence>
<dbReference type="AlphaFoldDB" id="A0A8D8YI65"/>
<accession>A0A8D8YI65</accession>
<reference evidence="3" key="1">
    <citation type="submission" date="2021-05" db="EMBL/GenBank/DDBJ databases">
        <authorList>
            <person name="Alioto T."/>
            <person name="Alioto T."/>
            <person name="Gomez Garrido J."/>
        </authorList>
    </citation>
    <scope>NUCLEOTIDE SEQUENCE</scope>
</reference>
<feature type="compositionally biased region" description="Low complexity" evidence="1">
    <location>
        <begin position="173"/>
        <end position="190"/>
    </location>
</feature>
<evidence type="ECO:0000313" key="3">
    <source>
        <dbReference type="EMBL" id="CAG6729289.1"/>
    </source>
</evidence>
<protein>
    <recommendedName>
        <fullName evidence="2">DUF4780 domain-containing protein</fullName>
    </recommendedName>
</protein>
<evidence type="ECO:0000259" key="2">
    <source>
        <dbReference type="Pfam" id="PF16012"/>
    </source>
</evidence>
<feature type="compositionally biased region" description="Polar residues" evidence="1">
    <location>
        <begin position="218"/>
        <end position="228"/>
    </location>
</feature>
<feature type="region of interest" description="Disordered" evidence="1">
    <location>
        <begin position="157"/>
        <end position="190"/>
    </location>
</feature>
<name>A0A8D8YI65_9HEMI</name>
<dbReference type="InterPro" id="IPR031961">
    <property type="entry name" value="DUF4780"/>
</dbReference>
<organism evidence="3">
    <name type="scientific">Cacopsylla melanoneura</name>
    <dbReference type="NCBI Taxonomy" id="428564"/>
    <lineage>
        <taxon>Eukaryota</taxon>
        <taxon>Metazoa</taxon>
        <taxon>Ecdysozoa</taxon>
        <taxon>Arthropoda</taxon>
        <taxon>Hexapoda</taxon>
        <taxon>Insecta</taxon>
        <taxon>Pterygota</taxon>
        <taxon>Neoptera</taxon>
        <taxon>Paraneoptera</taxon>
        <taxon>Hemiptera</taxon>
        <taxon>Sternorrhyncha</taxon>
        <taxon>Psylloidea</taxon>
        <taxon>Psyllidae</taxon>
        <taxon>Psyllinae</taxon>
        <taxon>Cacopsylla</taxon>
    </lineage>
</organism>
<dbReference type="EMBL" id="HBUF01378387">
    <property type="protein sequence ID" value="CAG6729289.1"/>
    <property type="molecule type" value="Transcribed_RNA"/>
</dbReference>
<feature type="region of interest" description="Disordered" evidence="1">
    <location>
        <begin position="202"/>
        <end position="251"/>
    </location>
</feature>
<feature type="domain" description="DUF4780" evidence="2">
    <location>
        <begin position="263"/>
        <end position="432"/>
    </location>
</feature>